<evidence type="ECO:0000313" key="2">
    <source>
        <dbReference type="EMBL" id="TMP86938.1"/>
    </source>
</evidence>
<protein>
    <submittedName>
        <fullName evidence="2">Uncharacterized protein</fullName>
    </submittedName>
</protein>
<evidence type="ECO:0000313" key="3">
    <source>
        <dbReference type="Proteomes" id="UP000305874"/>
    </source>
</evidence>
<feature type="transmembrane region" description="Helical" evidence="1">
    <location>
        <begin position="26"/>
        <end position="44"/>
    </location>
</feature>
<reference evidence="2 3" key="1">
    <citation type="submission" date="2017-12" db="EMBL/GenBank/DDBJ databases">
        <authorList>
            <person name="Paulsen S."/>
            <person name="Gram L.K."/>
        </authorList>
    </citation>
    <scope>NUCLEOTIDE SEQUENCE [LARGE SCALE GENOMIC DNA]</scope>
    <source>
        <strain evidence="2 3">S2897</strain>
    </source>
</reference>
<comment type="caution">
    <text evidence="2">The sequence shown here is derived from an EMBL/GenBank/DDBJ whole genome shotgun (WGS) entry which is preliminary data.</text>
</comment>
<organism evidence="2 3">
    <name type="scientific">Pseudoalteromonas ruthenica</name>
    <dbReference type="NCBI Taxonomy" id="151081"/>
    <lineage>
        <taxon>Bacteria</taxon>
        <taxon>Pseudomonadati</taxon>
        <taxon>Pseudomonadota</taxon>
        <taxon>Gammaproteobacteria</taxon>
        <taxon>Alteromonadales</taxon>
        <taxon>Pseudoalteromonadaceae</taxon>
        <taxon>Pseudoalteromonas</taxon>
    </lineage>
</organism>
<dbReference type="AlphaFoldDB" id="A0A5S3Z3X6"/>
<keyword evidence="1" id="KW-0472">Membrane</keyword>
<name>A0A5S3Z3X6_9GAMM</name>
<dbReference type="RefSeq" id="WP_138548196.1">
    <property type="nucleotide sequence ID" value="NZ_PNCG01000010.1"/>
</dbReference>
<dbReference type="Proteomes" id="UP000305874">
    <property type="component" value="Unassembled WGS sequence"/>
</dbReference>
<feature type="transmembrane region" description="Helical" evidence="1">
    <location>
        <begin position="117"/>
        <end position="137"/>
    </location>
</feature>
<gene>
    <name evidence="2" type="ORF">CWC05_10705</name>
</gene>
<reference evidence="3" key="2">
    <citation type="submission" date="2019-06" db="EMBL/GenBank/DDBJ databases">
        <title>Co-occurence of chitin degradation, pigmentation and bioactivity in marine Pseudoalteromonas.</title>
        <authorList>
            <person name="Sonnenschein E.C."/>
            <person name="Bech P.K."/>
        </authorList>
    </citation>
    <scope>NUCLEOTIDE SEQUENCE [LARGE SCALE GENOMIC DNA]</scope>
    <source>
        <strain evidence="3">S2897</strain>
    </source>
</reference>
<dbReference type="EMBL" id="PNCG01000010">
    <property type="protein sequence ID" value="TMP86938.1"/>
    <property type="molecule type" value="Genomic_DNA"/>
</dbReference>
<accession>A0A5S3Z3X6</accession>
<keyword evidence="1" id="KW-0812">Transmembrane</keyword>
<keyword evidence="1" id="KW-1133">Transmembrane helix</keyword>
<feature type="transmembrane region" description="Helical" evidence="1">
    <location>
        <begin position="50"/>
        <end position="72"/>
    </location>
</feature>
<sequence>MSANKEVEYGQAINYIHHMYETRHKAFHFMLIVNAALLAIKFNSKTQTGMIGSLPLSVFGFLVTTSLLLFAVRNARATAKYEGEAMRIEKELGFSLITSAHHSAIGGMNSGVYLTGVYIICALFWLCSSIYPLLLMLI</sequence>
<evidence type="ECO:0000256" key="1">
    <source>
        <dbReference type="SAM" id="Phobius"/>
    </source>
</evidence>
<proteinExistence type="predicted"/>